<organism evidence="2 3">
    <name type="scientific">Dacryopinax primogenitus (strain DJM 731)</name>
    <name type="common">Brown rot fungus</name>
    <dbReference type="NCBI Taxonomy" id="1858805"/>
    <lineage>
        <taxon>Eukaryota</taxon>
        <taxon>Fungi</taxon>
        <taxon>Dikarya</taxon>
        <taxon>Basidiomycota</taxon>
        <taxon>Agaricomycotina</taxon>
        <taxon>Dacrymycetes</taxon>
        <taxon>Dacrymycetales</taxon>
        <taxon>Dacrymycetaceae</taxon>
        <taxon>Dacryopinax</taxon>
    </lineage>
</organism>
<proteinExistence type="predicted"/>
<dbReference type="InterPro" id="IPR011990">
    <property type="entry name" value="TPR-like_helical_dom_sf"/>
</dbReference>
<evidence type="ECO:0008006" key="4">
    <source>
        <dbReference type="Google" id="ProtNLM"/>
    </source>
</evidence>
<dbReference type="RefSeq" id="XP_040631460.1">
    <property type="nucleotide sequence ID" value="XM_040767928.1"/>
</dbReference>
<dbReference type="STRING" id="1858805.M5G2W0"/>
<dbReference type="Gene3D" id="1.25.40.10">
    <property type="entry name" value="Tetratricopeptide repeat domain"/>
    <property type="match status" value="1"/>
</dbReference>
<dbReference type="HOGENOM" id="CLU_061863_1_0_1"/>
<dbReference type="EMBL" id="JH795857">
    <property type="protein sequence ID" value="EJU04566.1"/>
    <property type="molecule type" value="Genomic_DNA"/>
</dbReference>
<keyword evidence="3" id="KW-1185">Reference proteome</keyword>
<protein>
    <recommendedName>
        <fullName evidence="4">TPR-like protein</fullName>
    </recommendedName>
</protein>
<evidence type="ECO:0000313" key="2">
    <source>
        <dbReference type="EMBL" id="EJU04566.1"/>
    </source>
</evidence>
<gene>
    <name evidence="2" type="ORF">DACRYDRAFT_104450</name>
</gene>
<evidence type="ECO:0000256" key="1">
    <source>
        <dbReference type="SAM" id="MobiDB-lite"/>
    </source>
</evidence>
<dbReference type="GeneID" id="63682990"/>
<accession>M5G2W0</accession>
<dbReference type="Proteomes" id="UP000030653">
    <property type="component" value="Unassembled WGS sequence"/>
</dbReference>
<reference evidence="2 3" key="1">
    <citation type="journal article" date="2012" name="Science">
        <title>The Paleozoic origin of enzymatic lignin decomposition reconstructed from 31 fungal genomes.</title>
        <authorList>
            <person name="Floudas D."/>
            <person name="Binder M."/>
            <person name="Riley R."/>
            <person name="Barry K."/>
            <person name="Blanchette R.A."/>
            <person name="Henrissat B."/>
            <person name="Martinez A.T."/>
            <person name="Otillar R."/>
            <person name="Spatafora J.W."/>
            <person name="Yadav J.S."/>
            <person name="Aerts A."/>
            <person name="Benoit I."/>
            <person name="Boyd A."/>
            <person name="Carlson A."/>
            <person name="Copeland A."/>
            <person name="Coutinho P.M."/>
            <person name="de Vries R.P."/>
            <person name="Ferreira P."/>
            <person name="Findley K."/>
            <person name="Foster B."/>
            <person name="Gaskell J."/>
            <person name="Glotzer D."/>
            <person name="Gorecki P."/>
            <person name="Heitman J."/>
            <person name="Hesse C."/>
            <person name="Hori C."/>
            <person name="Igarashi K."/>
            <person name="Jurgens J.A."/>
            <person name="Kallen N."/>
            <person name="Kersten P."/>
            <person name="Kohler A."/>
            <person name="Kuees U."/>
            <person name="Kumar T.K.A."/>
            <person name="Kuo A."/>
            <person name="LaButti K."/>
            <person name="Larrondo L.F."/>
            <person name="Lindquist E."/>
            <person name="Ling A."/>
            <person name="Lombard V."/>
            <person name="Lucas S."/>
            <person name="Lundell T."/>
            <person name="Martin R."/>
            <person name="McLaughlin D.J."/>
            <person name="Morgenstern I."/>
            <person name="Morin E."/>
            <person name="Murat C."/>
            <person name="Nagy L.G."/>
            <person name="Nolan M."/>
            <person name="Ohm R.A."/>
            <person name="Patyshakuliyeva A."/>
            <person name="Rokas A."/>
            <person name="Ruiz-Duenas F.J."/>
            <person name="Sabat G."/>
            <person name="Salamov A."/>
            <person name="Samejima M."/>
            <person name="Schmutz J."/>
            <person name="Slot J.C."/>
            <person name="St John F."/>
            <person name="Stenlid J."/>
            <person name="Sun H."/>
            <person name="Sun S."/>
            <person name="Syed K."/>
            <person name="Tsang A."/>
            <person name="Wiebenga A."/>
            <person name="Young D."/>
            <person name="Pisabarro A."/>
            <person name="Eastwood D.C."/>
            <person name="Martin F."/>
            <person name="Cullen D."/>
            <person name="Grigoriev I.V."/>
            <person name="Hibbett D.S."/>
        </authorList>
    </citation>
    <scope>NUCLEOTIDE SEQUENCE [LARGE SCALE GENOMIC DNA]</scope>
    <source>
        <strain evidence="2 3">DJM-731 SS1</strain>
    </source>
</reference>
<name>M5G2W0_DACPD</name>
<sequence>MQEAANYQRLALTGVHPSSRLFPYAKCATNACISFCNLCEEGGDPKHSDEAITFGYEALRIFPEQAEEIPIAFAALGWSYRLRYSLSGDDKDFKHAIGFLEQASDASKNRPIPWAKHGMPDLYRNFTCAYGQKFRRDRERADLDRAIELGQICVDSSPLISHKAAYLSYLGELLLYRYELSGNQEDLIKSTAAAETALEQSFNTGYQRPAILVRYARTLRRLFDAMAEPKHIERAITYVTEALEKYSNVSFAHKTPYLSELAAAYQARFKKFGARRDLLTALDTYEIASTNLSAAVKDRIEAAVAGGMLAYTTGCVWAAAKGYCVAVALLPRLAWVGMNTRDRQKKVTFASGALACNAAAASIEINNLQHAIELLEHGRSMIWRSTVTSKNNDTSRRKGPSPFLVGKPYRR</sequence>
<evidence type="ECO:0000313" key="3">
    <source>
        <dbReference type="Proteomes" id="UP000030653"/>
    </source>
</evidence>
<feature type="region of interest" description="Disordered" evidence="1">
    <location>
        <begin position="387"/>
        <end position="411"/>
    </location>
</feature>
<dbReference type="OMA" id="MECALAL"/>
<dbReference type="AlphaFoldDB" id="M5G2W0"/>